<evidence type="ECO:0000256" key="3">
    <source>
        <dbReference type="ARBA" id="ARBA00023125"/>
    </source>
</evidence>
<dbReference type="SUPFAM" id="SSF54171">
    <property type="entry name" value="DNA-binding domain"/>
    <property type="match status" value="1"/>
</dbReference>
<dbReference type="InterPro" id="IPR016177">
    <property type="entry name" value="DNA-bd_dom_sf"/>
</dbReference>
<evidence type="ECO:0000256" key="1">
    <source>
        <dbReference type="ARBA" id="ARBA00004123"/>
    </source>
</evidence>
<evidence type="ECO:0000256" key="2">
    <source>
        <dbReference type="ARBA" id="ARBA00023015"/>
    </source>
</evidence>
<accession>A0A4S8JVN2</accession>
<dbReference type="PANTHER" id="PTHR31985:SF310">
    <property type="entry name" value="OS08G0454000 PROTEIN"/>
    <property type="match status" value="1"/>
</dbReference>
<dbReference type="PRINTS" id="PR00367">
    <property type="entry name" value="ETHRSPELEMNT"/>
</dbReference>
<dbReference type="InterPro" id="IPR051032">
    <property type="entry name" value="AP2/ERF_TF_ERF_subfamily"/>
</dbReference>
<protein>
    <recommendedName>
        <fullName evidence="9">AP2/ERF domain-containing protein</fullName>
    </recommendedName>
</protein>
<evidence type="ECO:0000256" key="6">
    <source>
        <dbReference type="ARBA" id="ARBA00023242"/>
    </source>
</evidence>
<gene>
    <name evidence="10" type="ORF">C4D60_Mb05t12610</name>
</gene>
<evidence type="ECO:0000313" key="11">
    <source>
        <dbReference type="Proteomes" id="UP000317650"/>
    </source>
</evidence>
<dbReference type="EMBL" id="PYDT01000003">
    <property type="protein sequence ID" value="THU66292.1"/>
    <property type="molecule type" value="Genomic_DNA"/>
</dbReference>
<evidence type="ECO:0000256" key="4">
    <source>
        <dbReference type="ARBA" id="ARBA00023159"/>
    </source>
</evidence>
<feature type="domain" description="AP2/ERF" evidence="9">
    <location>
        <begin position="58"/>
        <end position="119"/>
    </location>
</feature>
<dbReference type="Proteomes" id="UP000317650">
    <property type="component" value="Chromosome 5"/>
</dbReference>
<feature type="compositionally biased region" description="Low complexity" evidence="8">
    <location>
        <begin position="160"/>
        <end position="169"/>
    </location>
</feature>
<dbReference type="PANTHER" id="PTHR31985">
    <property type="entry name" value="ETHYLENE-RESPONSIVE TRANSCRIPTION FACTOR ERF042-RELATED"/>
    <property type="match status" value="1"/>
</dbReference>
<dbReference type="InterPro" id="IPR036955">
    <property type="entry name" value="AP2/ERF_dom_sf"/>
</dbReference>
<keyword evidence="6" id="KW-0539">Nucleus</keyword>
<evidence type="ECO:0000256" key="7">
    <source>
        <dbReference type="ARBA" id="ARBA00024343"/>
    </source>
</evidence>
<comment type="subcellular location">
    <subcellularLocation>
        <location evidence="1">Nucleus</location>
    </subcellularLocation>
</comment>
<sequence length="239" mass="26188">MRPSHSERPSPPPVTRRWIPSSSGEWASRGVQLSHSSRHCLLRSLSSLQWTRRSLVTGMTGHRRRTETHDWGRWVSEIRLPNSRERIWLGSYESPEKAARAFDAAAVCLRGSRARLNFPDSPPPRITGCGWPLTHQQIQAAAARHAAAAPGPTQPPTPVDSPAASSPASDGFTAGSDDALDWSFMDLQLVAPLTVDGEFPAPFDDFMYDFLSSVPATPLDVADDHGGVDFGSNSFLWSF</sequence>
<feature type="region of interest" description="Disordered" evidence="8">
    <location>
        <begin position="1"/>
        <end position="21"/>
    </location>
</feature>
<keyword evidence="11" id="KW-1185">Reference proteome</keyword>
<comment type="similarity">
    <text evidence="7">Belongs to the AP2/ERF transcription factor family. ERF subfamily.</text>
</comment>
<evidence type="ECO:0000256" key="8">
    <source>
        <dbReference type="SAM" id="MobiDB-lite"/>
    </source>
</evidence>
<feature type="region of interest" description="Disordered" evidence="8">
    <location>
        <begin position="141"/>
        <end position="172"/>
    </location>
</feature>
<dbReference type="AlphaFoldDB" id="A0A4S8JVN2"/>
<evidence type="ECO:0000256" key="5">
    <source>
        <dbReference type="ARBA" id="ARBA00023163"/>
    </source>
</evidence>
<dbReference type="SMART" id="SM00380">
    <property type="entry name" value="AP2"/>
    <property type="match status" value="1"/>
</dbReference>
<dbReference type="PROSITE" id="PS51032">
    <property type="entry name" value="AP2_ERF"/>
    <property type="match status" value="1"/>
</dbReference>
<feature type="compositionally biased region" description="Low complexity" evidence="8">
    <location>
        <begin position="141"/>
        <end position="151"/>
    </location>
</feature>
<keyword evidence="3" id="KW-0238">DNA-binding</keyword>
<evidence type="ECO:0000313" key="10">
    <source>
        <dbReference type="EMBL" id="THU66292.1"/>
    </source>
</evidence>
<keyword evidence="2" id="KW-0805">Transcription regulation</keyword>
<keyword evidence="5" id="KW-0804">Transcription</keyword>
<keyword evidence="4" id="KW-0010">Activator</keyword>
<dbReference type="GO" id="GO:0005634">
    <property type="term" value="C:nucleus"/>
    <property type="evidence" value="ECO:0007669"/>
    <property type="project" value="UniProtKB-SubCell"/>
</dbReference>
<dbReference type="GO" id="GO:0003677">
    <property type="term" value="F:DNA binding"/>
    <property type="evidence" value="ECO:0007669"/>
    <property type="project" value="UniProtKB-KW"/>
</dbReference>
<dbReference type="CDD" id="cd00018">
    <property type="entry name" value="AP2"/>
    <property type="match status" value="1"/>
</dbReference>
<reference evidence="10 11" key="1">
    <citation type="journal article" date="2019" name="Nat. Plants">
        <title>Genome sequencing of Musa balbisiana reveals subgenome evolution and function divergence in polyploid bananas.</title>
        <authorList>
            <person name="Yao X."/>
        </authorList>
    </citation>
    <scope>NUCLEOTIDE SEQUENCE [LARGE SCALE GENOMIC DNA]</scope>
    <source>
        <strain evidence="11">cv. DH-PKW</strain>
        <tissue evidence="10">Leaves</tissue>
    </source>
</reference>
<dbReference type="Gene3D" id="3.30.730.10">
    <property type="entry name" value="AP2/ERF domain"/>
    <property type="match status" value="1"/>
</dbReference>
<evidence type="ECO:0000259" key="9">
    <source>
        <dbReference type="PROSITE" id="PS51032"/>
    </source>
</evidence>
<comment type="caution">
    <text evidence="10">The sequence shown here is derived from an EMBL/GenBank/DDBJ whole genome shotgun (WGS) entry which is preliminary data.</text>
</comment>
<organism evidence="10 11">
    <name type="scientific">Musa balbisiana</name>
    <name type="common">Banana</name>
    <dbReference type="NCBI Taxonomy" id="52838"/>
    <lineage>
        <taxon>Eukaryota</taxon>
        <taxon>Viridiplantae</taxon>
        <taxon>Streptophyta</taxon>
        <taxon>Embryophyta</taxon>
        <taxon>Tracheophyta</taxon>
        <taxon>Spermatophyta</taxon>
        <taxon>Magnoliopsida</taxon>
        <taxon>Liliopsida</taxon>
        <taxon>Zingiberales</taxon>
        <taxon>Musaceae</taxon>
        <taxon>Musa</taxon>
    </lineage>
</organism>
<dbReference type="InterPro" id="IPR001471">
    <property type="entry name" value="AP2/ERF_dom"/>
</dbReference>
<proteinExistence type="inferred from homology"/>
<name>A0A4S8JVN2_MUSBA</name>
<dbReference type="GO" id="GO:0003700">
    <property type="term" value="F:DNA-binding transcription factor activity"/>
    <property type="evidence" value="ECO:0007669"/>
    <property type="project" value="InterPro"/>
</dbReference>